<dbReference type="InterPro" id="IPR011010">
    <property type="entry name" value="DNA_brk_join_enz"/>
</dbReference>
<dbReference type="EMBL" id="JANEYG010000509">
    <property type="protein sequence ID" value="KAJ8909540.1"/>
    <property type="molecule type" value="Genomic_DNA"/>
</dbReference>
<comment type="caution">
    <text evidence="1">The sequence shown here is derived from an EMBL/GenBank/DDBJ whole genome shotgun (WGS) entry which is preliminary data.</text>
</comment>
<dbReference type="GO" id="GO:0003677">
    <property type="term" value="F:DNA binding"/>
    <property type="evidence" value="ECO:0007669"/>
    <property type="project" value="InterPro"/>
</dbReference>
<organism evidence="1 2">
    <name type="scientific">Exocentrus adspersus</name>
    <dbReference type="NCBI Taxonomy" id="1586481"/>
    <lineage>
        <taxon>Eukaryota</taxon>
        <taxon>Metazoa</taxon>
        <taxon>Ecdysozoa</taxon>
        <taxon>Arthropoda</taxon>
        <taxon>Hexapoda</taxon>
        <taxon>Insecta</taxon>
        <taxon>Pterygota</taxon>
        <taxon>Neoptera</taxon>
        <taxon>Endopterygota</taxon>
        <taxon>Coleoptera</taxon>
        <taxon>Polyphaga</taxon>
        <taxon>Cucujiformia</taxon>
        <taxon>Chrysomeloidea</taxon>
        <taxon>Cerambycidae</taxon>
        <taxon>Lamiinae</taxon>
        <taxon>Acanthocinini</taxon>
        <taxon>Exocentrus</taxon>
    </lineage>
</organism>
<dbReference type="Proteomes" id="UP001159042">
    <property type="component" value="Unassembled WGS sequence"/>
</dbReference>
<dbReference type="SUPFAM" id="SSF56349">
    <property type="entry name" value="DNA breaking-rejoining enzymes"/>
    <property type="match status" value="1"/>
</dbReference>
<dbReference type="AlphaFoldDB" id="A0AAV8V5U4"/>
<name>A0AAV8V5U4_9CUCU</name>
<evidence type="ECO:0000313" key="2">
    <source>
        <dbReference type="Proteomes" id="UP001159042"/>
    </source>
</evidence>
<gene>
    <name evidence="1" type="ORF">NQ315_013886</name>
</gene>
<reference evidence="1 2" key="1">
    <citation type="journal article" date="2023" name="Insect Mol. Biol.">
        <title>Genome sequencing provides insights into the evolution of gene families encoding plant cell wall-degrading enzymes in longhorned beetles.</title>
        <authorList>
            <person name="Shin N.R."/>
            <person name="Okamura Y."/>
            <person name="Kirsch R."/>
            <person name="Pauchet Y."/>
        </authorList>
    </citation>
    <scope>NUCLEOTIDE SEQUENCE [LARGE SCALE GENOMIC DNA]</scope>
    <source>
        <strain evidence="1">EAD_L_NR</strain>
    </source>
</reference>
<keyword evidence="2" id="KW-1185">Reference proteome</keyword>
<accession>A0AAV8V5U4</accession>
<evidence type="ECO:0000313" key="1">
    <source>
        <dbReference type="EMBL" id="KAJ8909540.1"/>
    </source>
</evidence>
<proteinExistence type="predicted"/>
<sequence length="168" mass="19716">MDSESEEEIPQHVLEEAKGVALNFLPIKSRQRYEKEYTDFKKWMERNCVRKITEDSVLVYFSNRAKNLKPSSLWKGPNKVYISMKAVLLFALCGGYRCDELCKMTINDIQDRNDMLLQYIVNMWLPEIQKHLTLRFFVAFHQGKCTQQVMGKNTLAKIPCKVAQFLKL</sequence>
<protein>
    <submittedName>
        <fullName evidence="1">Uncharacterized protein</fullName>
    </submittedName>
</protein>